<dbReference type="PANTHER" id="PTHR30363">
    <property type="entry name" value="HTH-TYPE TRANSCRIPTIONAL REGULATOR SRLR-RELATED"/>
    <property type="match status" value="1"/>
</dbReference>
<dbReference type="Pfam" id="PF00455">
    <property type="entry name" value="DeoRC"/>
    <property type="match status" value="1"/>
</dbReference>
<dbReference type="PROSITE" id="PS51000">
    <property type="entry name" value="HTH_DEOR_2"/>
    <property type="match status" value="1"/>
</dbReference>
<dbReference type="InterPro" id="IPR050313">
    <property type="entry name" value="Carb_Metab_HTH_regulators"/>
</dbReference>
<dbReference type="InterPro" id="IPR037171">
    <property type="entry name" value="NagB/RpiA_transferase-like"/>
</dbReference>
<keyword evidence="1" id="KW-0805">Transcription regulation</keyword>
<dbReference type="RefSeq" id="WP_100253983.1">
    <property type="nucleotide sequence ID" value="NZ_CP015819.1"/>
</dbReference>
<sequence>MLRDERRELIVKIVKEKGFVKNLTLAELTDSTIQTIITDVNELNDLGKIVKVYGGAKVIEKAKDFSEPFEEEKLKLNLDLKEKIARQAASQIQDGDLVFIDTGTTTGYMVKNVILNKNATYVTNGYSIARHLMEQDLKLYIIGGEIMLSTHAIVGELALKYISSFNFNKAFIGMNGYEDNALYTTNVKEAAIKEKVISSSKTTYVLLDSSKVNKKNKVQVDVNKNEVIIICDQPILNANLKVIEAK</sequence>
<dbReference type="InterPro" id="IPR001034">
    <property type="entry name" value="DeoR_HTH"/>
</dbReference>
<evidence type="ECO:0000256" key="2">
    <source>
        <dbReference type="ARBA" id="ARBA00023163"/>
    </source>
</evidence>
<dbReference type="GO" id="GO:0003700">
    <property type="term" value="F:DNA-binding transcription factor activity"/>
    <property type="evidence" value="ECO:0007669"/>
    <property type="project" value="InterPro"/>
</dbReference>
<dbReference type="PANTHER" id="PTHR30363:SF44">
    <property type="entry name" value="AGA OPERON TRANSCRIPTIONAL REPRESSOR-RELATED"/>
    <property type="match status" value="1"/>
</dbReference>
<dbReference type="SUPFAM" id="SSF46785">
    <property type="entry name" value="Winged helix' DNA-binding domain"/>
    <property type="match status" value="1"/>
</dbReference>
<evidence type="ECO:0000313" key="4">
    <source>
        <dbReference type="EMBL" id="ATX70421.1"/>
    </source>
</evidence>
<dbReference type="EMBL" id="CP024870">
    <property type="protein sequence ID" value="ATX70421.1"/>
    <property type="molecule type" value="Genomic_DNA"/>
</dbReference>
<reference evidence="4 5" key="1">
    <citation type="submission" date="2017-11" db="EMBL/GenBank/DDBJ databases">
        <title>Complete genome sequence of Spiroplasma clarkii CN-5 (DSM 19994).</title>
        <authorList>
            <person name="Tsai Y.-M."/>
            <person name="Chang A."/>
            <person name="Lo W.-S."/>
            <person name="Kuo C.-H."/>
        </authorList>
    </citation>
    <scope>NUCLEOTIDE SEQUENCE [LARGE SCALE GENOMIC DNA]</scope>
    <source>
        <strain evidence="4 5">CN-5</strain>
    </source>
</reference>
<dbReference type="Gene3D" id="3.40.50.1360">
    <property type="match status" value="1"/>
</dbReference>
<dbReference type="OrthoDB" id="9797223at2"/>
<dbReference type="KEGG" id="scla:SCLARK_00195"/>
<evidence type="ECO:0000313" key="5">
    <source>
        <dbReference type="Proteomes" id="UP000231179"/>
    </source>
</evidence>
<name>A0A1Y0KZT8_9MOLU</name>
<dbReference type="SMART" id="SM00420">
    <property type="entry name" value="HTH_DEOR"/>
    <property type="match status" value="1"/>
</dbReference>
<dbReference type="SUPFAM" id="SSF100950">
    <property type="entry name" value="NagB/RpiA/CoA transferase-like"/>
    <property type="match status" value="1"/>
</dbReference>
<protein>
    <submittedName>
        <fullName evidence="4">DeoR family transcriptional regulator, fructose operon transcriptional repressor</fullName>
    </submittedName>
</protein>
<dbReference type="Proteomes" id="UP000231179">
    <property type="component" value="Chromosome"/>
</dbReference>
<evidence type="ECO:0000256" key="1">
    <source>
        <dbReference type="ARBA" id="ARBA00023015"/>
    </source>
</evidence>
<dbReference type="Pfam" id="PF08220">
    <property type="entry name" value="HTH_DeoR"/>
    <property type="match status" value="1"/>
</dbReference>
<keyword evidence="5" id="KW-1185">Reference proteome</keyword>
<dbReference type="InterPro" id="IPR036390">
    <property type="entry name" value="WH_DNA-bd_sf"/>
</dbReference>
<dbReference type="AlphaFoldDB" id="A0A1Y0KZT8"/>
<feature type="domain" description="HTH deoR-type" evidence="3">
    <location>
        <begin position="3"/>
        <end position="58"/>
    </location>
</feature>
<keyword evidence="2" id="KW-0804">Transcription</keyword>
<evidence type="ECO:0000259" key="3">
    <source>
        <dbReference type="PROSITE" id="PS51000"/>
    </source>
</evidence>
<gene>
    <name evidence="4" type="primary">fruR</name>
    <name evidence="4" type="ORF">SCLAR_v1c00860</name>
</gene>
<organism evidence="4 5">
    <name type="scientific">Spiroplasma clarkii</name>
    <dbReference type="NCBI Taxonomy" id="2139"/>
    <lineage>
        <taxon>Bacteria</taxon>
        <taxon>Bacillati</taxon>
        <taxon>Mycoplasmatota</taxon>
        <taxon>Mollicutes</taxon>
        <taxon>Entomoplasmatales</taxon>
        <taxon>Spiroplasmataceae</taxon>
        <taxon>Spiroplasma</taxon>
    </lineage>
</organism>
<proteinExistence type="predicted"/>
<accession>A0A1Y0KZT8</accession>
<dbReference type="InterPro" id="IPR014036">
    <property type="entry name" value="DeoR-like_C"/>
</dbReference>
<dbReference type="SMART" id="SM01134">
    <property type="entry name" value="DeoRC"/>
    <property type="match status" value="1"/>
</dbReference>